<comment type="caution">
    <text evidence="2">The sequence shown here is derived from an EMBL/GenBank/DDBJ whole genome shotgun (WGS) entry which is preliminary data.</text>
</comment>
<feature type="non-terminal residue" evidence="2">
    <location>
        <position position="1"/>
    </location>
</feature>
<feature type="region of interest" description="Disordered" evidence="1">
    <location>
        <begin position="52"/>
        <end position="79"/>
    </location>
</feature>
<reference evidence="2" key="1">
    <citation type="journal article" date="2019" name="Sci. Rep.">
        <title>Draft genome of Tanacetum cinerariifolium, the natural source of mosquito coil.</title>
        <authorList>
            <person name="Yamashiro T."/>
            <person name="Shiraishi A."/>
            <person name="Satake H."/>
            <person name="Nakayama K."/>
        </authorList>
    </citation>
    <scope>NUCLEOTIDE SEQUENCE</scope>
</reference>
<accession>A0A699XSG6</accession>
<dbReference type="EMBL" id="BKCJ011889503">
    <property type="protein sequence ID" value="GFD61310.1"/>
    <property type="molecule type" value="Genomic_DNA"/>
</dbReference>
<name>A0A699XSG6_TANCI</name>
<evidence type="ECO:0000313" key="2">
    <source>
        <dbReference type="EMBL" id="GFD61310.1"/>
    </source>
</evidence>
<evidence type="ECO:0000256" key="1">
    <source>
        <dbReference type="SAM" id="MobiDB-lite"/>
    </source>
</evidence>
<organism evidence="2">
    <name type="scientific">Tanacetum cinerariifolium</name>
    <name type="common">Dalmatian daisy</name>
    <name type="synonym">Chrysanthemum cinerariifolium</name>
    <dbReference type="NCBI Taxonomy" id="118510"/>
    <lineage>
        <taxon>Eukaryota</taxon>
        <taxon>Viridiplantae</taxon>
        <taxon>Streptophyta</taxon>
        <taxon>Embryophyta</taxon>
        <taxon>Tracheophyta</taxon>
        <taxon>Spermatophyta</taxon>
        <taxon>Magnoliopsida</taxon>
        <taxon>eudicotyledons</taxon>
        <taxon>Gunneridae</taxon>
        <taxon>Pentapetalae</taxon>
        <taxon>asterids</taxon>
        <taxon>campanulids</taxon>
        <taxon>Asterales</taxon>
        <taxon>Asteraceae</taxon>
        <taxon>Asteroideae</taxon>
        <taxon>Anthemideae</taxon>
        <taxon>Anthemidinae</taxon>
        <taxon>Tanacetum</taxon>
    </lineage>
</organism>
<sequence>HAVFVEEFVGRQNLAAGDAGQVADHAFDFGDAVAFQPLGEWVFHAAVHGTSGGDDESWRGGHWPERCAGPYAGRSSSRR</sequence>
<protein>
    <submittedName>
        <fullName evidence="2">Uncharacterized protein</fullName>
    </submittedName>
</protein>
<proteinExistence type="predicted"/>
<feature type="compositionally biased region" description="Basic and acidic residues" evidence="1">
    <location>
        <begin position="56"/>
        <end position="65"/>
    </location>
</feature>
<dbReference type="AlphaFoldDB" id="A0A699XSG6"/>
<feature type="non-terminal residue" evidence="2">
    <location>
        <position position="79"/>
    </location>
</feature>
<gene>
    <name evidence="2" type="ORF">Tci_933279</name>
</gene>